<name>A0ABR5MMK9_9BACI</name>
<evidence type="ECO:0000313" key="5">
    <source>
        <dbReference type="EMBL" id="KPH77883.1"/>
    </source>
</evidence>
<keyword evidence="6" id="KW-1185">Reference proteome</keyword>
<dbReference type="PROSITE" id="PS50977">
    <property type="entry name" value="HTH_TETR_2"/>
    <property type="match status" value="1"/>
</dbReference>
<evidence type="ECO:0000259" key="4">
    <source>
        <dbReference type="PROSITE" id="PS50977"/>
    </source>
</evidence>
<keyword evidence="1" id="KW-0678">Repressor</keyword>
<evidence type="ECO:0000313" key="6">
    <source>
        <dbReference type="Proteomes" id="UP000037854"/>
    </source>
</evidence>
<comment type="caution">
    <text evidence="5">The sequence shown here is derived from an EMBL/GenBank/DDBJ whole genome shotgun (WGS) entry which is preliminary data.</text>
</comment>
<feature type="domain" description="HTH tetR-type" evidence="4">
    <location>
        <begin position="1"/>
        <end position="61"/>
    </location>
</feature>
<dbReference type="PANTHER" id="PTHR43479">
    <property type="entry name" value="ACREF/ENVCD OPERON REPRESSOR-RELATED"/>
    <property type="match status" value="1"/>
</dbReference>
<feature type="DNA-binding region" description="H-T-H motif" evidence="3">
    <location>
        <begin position="24"/>
        <end position="43"/>
    </location>
</feature>
<protein>
    <submittedName>
        <fullName evidence="5">Transcriptional regulator</fullName>
    </submittedName>
</protein>
<gene>
    <name evidence="5" type="ORF">AFL42_02725</name>
</gene>
<dbReference type="PANTHER" id="PTHR43479:SF11">
    <property type="entry name" value="ACREF_ENVCD OPERON REPRESSOR-RELATED"/>
    <property type="match status" value="1"/>
</dbReference>
<dbReference type="Pfam" id="PF00440">
    <property type="entry name" value="TetR_N"/>
    <property type="match status" value="1"/>
</dbReference>
<evidence type="ECO:0000256" key="2">
    <source>
        <dbReference type="ARBA" id="ARBA00023125"/>
    </source>
</evidence>
<dbReference type="Gene3D" id="1.10.357.10">
    <property type="entry name" value="Tetracycline Repressor, domain 2"/>
    <property type="match status" value="1"/>
</dbReference>
<dbReference type="InterPro" id="IPR009057">
    <property type="entry name" value="Homeodomain-like_sf"/>
</dbReference>
<dbReference type="EMBL" id="LGTK01000005">
    <property type="protein sequence ID" value="KPH77883.1"/>
    <property type="molecule type" value="Genomic_DNA"/>
</dbReference>
<sequence length="278" mass="32734">MSKKQLIMDKALELFAKQGFEATSVQQITDYCDISKGAFYLSFKSKDELIIALIDHFMEAITSDIDYIVKTTKNEELLYSFYYMNFQFLHKHSDFAKVFIKEQTHSLNEDLLVKMRYYNALIDNTILLMIERLFGEKVTDTKYDLMYCIKSFMGMYSELFFFNSTTLDLDLDLLAHSLVEKTNLLAKHISIPFVTKELFQVSSQTLNLEMKREQLLDLLEQKINEMDEPIIKESLILIKQQLLHQNLSPAIVSGLLENIQKHPHCKWISYLLRNYFHM</sequence>
<dbReference type="Gene3D" id="1.10.10.60">
    <property type="entry name" value="Homeodomain-like"/>
    <property type="match status" value="1"/>
</dbReference>
<accession>A0ABR5MMK9</accession>
<keyword evidence="2 3" id="KW-0238">DNA-binding</keyword>
<organism evidence="5 6">
    <name type="scientific">Oceanobacillus caeni</name>
    <dbReference type="NCBI Taxonomy" id="405946"/>
    <lineage>
        <taxon>Bacteria</taxon>
        <taxon>Bacillati</taxon>
        <taxon>Bacillota</taxon>
        <taxon>Bacilli</taxon>
        <taxon>Bacillales</taxon>
        <taxon>Bacillaceae</taxon>
        <taxon>Oceanobacillus</taxon>
    </lineage>
</organism>
<dbReference type="RefSeq" id="WP_060667762.1">
    <property type="nucleotide sequence ID" value="NZ_JAHHXM010000001.1"/>
</dbReference>
<dbReference type="SUPFAM" id="SSF46689">
    <property type="entry name" value="Homeodomain-like"/>
    <property type="match status" value="1"/>
</dbReference>
<dbReference type="InterPro" id="IPR001647">
    <property type="entry name" value="HTH_TetR"/>
</dbReference>
<reference evidence="5 6" key="1">
    <citation type="submission" date="2015-07" db="EMBL/GenBank/DDBJ databases">
        <title>High-quality draft genome sequence of Oceanobacillus caeni HM6, a bacillus isolated from a human feces.</title>
        <authorList>
            <person name="Kumar J."/>
            <person name="Verma M.K."/>
            <person name="Pandey R."/>
            <person name="Bhambi M."/>
            <person name="Chauhan N."/>
        </authorList>
    </citation>
    <scope>NUCLEOTIDE SEQUENCE [LARGE SCALE GENOMIC DNA]</scope>
    <source>
        <strain evidence="5 6">HM6</strain>
    </source>
</reference>
<dbReference type="PRINTS" id="PR00455">
    <property type="entry name" value="HTHTETR"/>
</dbReference>
<dbReference type="Proteomes" id="UP000037854">
    <property type="component" value="Unassembled WGS sequence"/>
</dbReference>
<proteinExistence type="predicted"/>
<evidence type="ECO:0000256" key="1">
    <source>
        <dbReference type="ARBA" id="ARBA00022491"/>
    </source>
</evidence>
<evidence type="ECO:0000256" key="3">
    <source>
        <dbReference type="PROSITE-ProRule" id="PRU00335"/>
    </source>
</evidence>
<dbReference type="InterPro" id="IPR050624">
    <property type="entry name" value="HTH-type_Tx_Regulator"/>
</dbReference>